<keyword evidence="2" id="KW-1133">Transmembrane helix</keyword>
<keyword evidence="2" id="KW-0812">Transmembrane</keyword>
<protein>
    <recommendedName>
        <fullName evidence="5">Neutral zinc metallopeptidase</fullName>
    </recommendedName>
</protein>
<proteinExistence type="predicted"/>
<accession>A0A1H4L8D4</accession>
<evidence type="ECO:0000256" key="2">
    <source>
        <dbReference type="SAM" id="Phobius"/>
    </source>
</evidence>
<reference evidence="4" key="1">
    <citation type="submission" date="2016-10" db="EMBL/GenBank/DDBJ databases">
        <authorList>
            <person name="Varghese N."/>
            <person name="Submissions S."/>
        </authorList>
    </citation>
    <scope>NUCLEOTIDE SEQUENCE [LARGE SCALE GENOMIC DNA]</scope>
    <source>
        <strain evidence="4">DSM 44234</strain>
    </source>
</reference>
<dbReference type="STRING" id="57704.SAMN04489793_0493"/>
<dbReference type="EMBL" id="FNSA01000003">
    <property type="protein sequence ID" value="SEB66994.1"/>
    <property type="molecule type" value="Genomic_DNA"/>
</dbReference>
<gene>
    <name evidence="3" type="ORF">SAMN04489793_0493</name>
</gene>
<dbReference type="OrthoDB" id="4775263at2"/>
<name>A0A1H4L8D4_TSUTY</name>
<evidence type="ECO:0008006" key="5">
    <source>
        <dbReference type="Google" id="ProtNLM"/>
    </source>
</evidence>
<evidence type="ECO:0000313" key="4">
    <source>
        <dbReference type="Proteomes" id="UP000182241"/>
    </source>
</evidence>
<dbReference type="AlphaFoldDB" id="A0A1H4L8D4"/>
<feature type="region of interest" description="Disordered" evidence="1">
    <location>
        <begin position="1"/>
        <end position="40"/>
    </location>
</feature>
<keyword evidence="4" id="KW-1185">Reference proteome</keyword>
<sequence>MAEDENPLDRISSGPAPTGPNPWRSDRLPTGSPYTNGLYGTGDVRNPRRLGLAGWLTLAVAVVLLAGAVGWAAVSKSGRDDAAPLPGITGAATPPPAPSIDQITANSLFTTTLTAPAACPLPAWSTDQAAMEAFADAAVACLGGMWGLPAVRVDVVVPAADGTVGGACTASRRIDSIITCDGVTFMNYDRARAGIGNQAGGALMWLALDVAGRTERRSGVAADVDALVRLAGGPTSPQGGEHLRRRHVQDLCLAGGTLAKLVGHGIQARDLDEASAESASWTIISATSNEPVLARGTAQSWFDRGRLSPTLEVCRTAWTVPVDQVS</sequence>
<dbReference type="Proteomes" id="UP000182241">
    <property type="component" value="Unassembled WGS sequence"/>
</dbReference>
<organism evidence="3 4">
    <name type="scientific">Tsukamurella tyrosinosolvens</name>
    <dbReference type="NCBI Taxonomy" id="57704"/>
    <lineage>
        <taxon>Bacteria</taxon>
        <taxon>Bacillati</taxon>
        <taxon>Actinomycetota</taxon>
        <taxon>Actinomycetes</taxon>
        <taxon>Mycobacteriales</taxon>
        <taxon>Tsukamurellaceae</taxon>
        <taxon>Tsukamurella</taxon>
    </lineage>
</organism>
<keyword evidence="2" id="KW-0472">Membrane</keyword>
<evidence type="ECO:0000256" key="1">
    <source>
        <dbReference type="SAM" id="MobiDB-lite"/>
    </source>
</evidence>
<dbReference type="RefSeq" id="WP_068740537.1">
    <property type="nucleotide sequence ID" value="NZ_CBDRGN010000005.1"/>
</dbReference>
<feature type="transmembrane region" description="Helical" evidence="2">
    <location>
        <begin position="52"/>
        <end position="74"/>
    </location>
</feature>
<evidence type="ECO:0000313" key="3">
    <source>
        <dbReference type="EMBL" id="SEB66994.1"/>
    </source>
</evidence>